<dbReference type="Gene3D" id="3.30.40.10">
    <property type="entry name" value="Zinc/RING finger domain, C3HC4 (zinc finger)"/>
    <property type="match status" value="1"/>
</dbReference>
<evidence type="ECO:0000313" key="9">
    <source>
        <dbReference type="EMBL" id="KAG5190799.1"/>
    </source>
</evidence>
<keyword evidence="4" id="KW-0862">Zinc</keyword>
<dbReference type="InterPro" id="IPR051507">
    <property type="entry name" value="PcG_RING_finger"/>
</dbReference>
<evidence type="ECO:0000313" key="10">
    <source>
        <dbReference type="Proteomes" id="UP000664859"/>
    </source>
</evidence>
<gene>
    <name evidence="9" type="ORF">JKP88DRAFT_297968</name>
</gene>
<feature type="region of interest" description="Disordered" evidence="7">
    <location>
        <begin position="1"/>
        <end position="45"/>
    </location>
</feature>
<evidence type="ECO:0000256" key="2">
    <source>
        <dbReference type="ARBA" id="ARBA00022723"/>
    </source>
</evidence>
<evidence type="ECO:0000259" key="8">
    <source>
        <dbReference type="PROSITE" id="PS50089"/>
    </source>
</evidence>
<evidence type="ECO:0000256" key="1">
    <source>
        <dbReference type="ARBA" id="ARBA00004123"/>
    </source>
</evidence>
<feature type="domain" description="RING-type" evidence="8">
    <location>
        <begin position="58"/>
        <end position="98"/>
    </location>
</feature>
<dbReference type="AlphaFoldDB" id="A0A835ZEF3"/>
<protein>
    <recommendedName>
        <fullName evidence="8">RING-type domain-containing protein</fullName>
    </recommendedName>
</protein>
<sequence>MPAVKRPRSDDNASDHDGANGDAPPGDAPPGDGIADDAAAGNPNKRQELRGFNTYLTCALCGGYLKDAHTVSECVHTFCKDCLYNKLNAMTSNPKCPMPGCETHLVCKVKANVRTYHKIMADHAKQAVVNRMFPQMVMEDQQLEAAFNKERDDPSRKMVELAKPTLKSDEKLRVGTLRKYLSKKCSVSEDKVEVMFDGTPLPADADLKSLQLMLESQSRKPDKLTLHYWLKQEPPTA</sequence>
<keyword evidence="5" id="KW-0539">Nucleus</keyword>
<evidence type="ECO:0000256" key="3">
    <source>
        <dbReference type="ARBA" id="ARBA00022771"/>
    </source>
</evidence>
<dbReference type="GO" id="GO:0005634">
    <property type="term" value="C:nucleus"/>
    <property type="evidence" value="ECO:0007669"/>
    <property type="project" value="UniProtKB-SubCell"/>
</dbReference>
<dbReference type="GO" id="GO:0008270">
    <property type="term" value="F:zinc ion binding"/>
    <property type="evidence" value="ECO:0007669"/>
    <property type="project" value="UniProtKB-KW"/>
</dbReference>
<dbReference type="InterPro" id="IPR013083">
    <property type="entry name" value="Znf_RING/FYVE/PHD"/>
</dbReference>
<evidence type="ECO:0000256" key="6">
    <source>
        <dbReference type="PROSITE-ProRule" id="PRU00175"/>
    </source>
</evidence>
<keyword evidence="2" id="KW-0479">Metal-binding</keyword>
<dbReference type="InterPro" id="IPR001841">
    <property type="entry name" value="Znf_RING"/>
</dbReference>
<dbReference type="SUPFAM" id="SSF57850">
    <property type="entry name" value="RING/U-box"/>
    <property type="match status" value="1"/>
</dbReference>
<dbReference type="PROSITE" id="PS00518">
    <property type="entry name" value="ZF_RING_1"/>
    <property type="match status" value="1"/>
</dbReference>
<feature type="compositionally biased region" description="Low complexity" evidence="7">
    <location>
        <begin position="20"/>
        <end position="44"/>
    </location>
</feature>
<dbReference type="Proteomes" id="UP000664859">
    <property type="component" value="Unassembled WGS sequence"/>
</dbReference>
<reference evidence="9" key="1">
    <citation type="submission" date="2021-02" db="EMBL/GenBank/DDBJ databases">
        <title>First Annotated Genome of the Yellow-green Alga Tribonema minus.</title>
        <authorList>
            <person name="Mahan K.M."/>
        </authorList>
    </citation>
    <scope>NUCLEOTIDE SEQUENCE</scope>
    <source>
        <strain evidence="9">UTEX B ZZ1240</strain>
    </source>
</reference>
<dbReference type="OrthoDB" id="1305878at2759"/>
<feature type="compositionally biased region" description="Basic and acidic residues" evidence="7">
    <location>
        <begin position="7"/>
        <end position="19"/>
    </location>
</feature>
<comment type="caution">
    <text evidence="9">The sequence shown here is derived from an EMBL/GenBank/DDBJ whole genome shotgun (WGS) entry which is preliminary data.</text>
</comment>
<evidence type="ECO:0000256" key="4">
    <source>
        <dbReference type="ARBA" id="ARBA00022833"/>
    </source>
</evidence>
<dbReference type="Pfam" id="PF13923">
    <property type="entry name" value="zf-C3HC4_2"/>
    <property type="match status" value="1"/>
</dbReference>
<dbReference type="Gene3D" id="3.10.20.90">
    <property type="entry name" value="Phosphatidylinositol 3-kinase Catalytic Subunit, Chain A, domain 1"/>
    <property type="match status" value="1"/>
</dbReference>
<evidence type="ECO:0000256" key="5">
    <source>
        <dbReference type="ARBA" id="ARBA00023242"/>
    </source>
</evidence>
<name>A0A835ZEF3_9STRA</name>
<organism evidence="9 10">
    <name type="scientific">Tribonema minus</name>
    <dbReference type="NCBI Taxonomy" id="303371"/>
    <lineage>
        <taxon>Eukaryota</taxon>
        <taxon>Sar</taxon>
        <taxon>Stramenopiles</taxon>
        <taxon>Ochrophyta</taxon>
        <taxon>PX clade</taxon>
        <taxon>Xanthophyceae</taxon>
        <taxon>Tribonematales</taxon>
        <taxon>Tribonemataceae</taxon>
        <taxon>Tribonema</taxon>
    </lineage>
</organism>
<comment type="subcellular location">
    <subcellularLocation>
        <location evidence="1">Nucleus</location>
    </subcellularLocation>
</comment>
<dbReference type="EMBL" id="JAFCMP010000028">
    <property type="protein sequence ID" value="KAG5190799.1"/>
    <property type="molecule type" value="Genomic_DNA"/>
</dbReference>
<dbReference type="PROSITE" id="PS50089">
    <property type="entry name" value="ZF_RING_2"/>
    <property type="match status" value="1"/>
</dbReference>
<evidence type="ECO:0000256" key="7">
    <source>
        <dbReference type="SAM" id="MobiDB-lite"/>
    </source>
</evidence>
<accession>A0A835ZEF3</accession>
<keyword evidence="10" id="KW-1185">Reference proteome</keyword>
<proteinExistence type="predicted"/>
<dbReference type="InterPro" id="IPR017907">
    <property type="entry name" value="Znf_RING_CS"/>
</dbReference>
<dbReference type="PANTHER" id="PTHR45893">
    <property type="entry name" value="POLYCOMB GROUP RING FINGER PROTEIN"/>
    <property type="match status" value="1"/>
</dbReference>
<keyword evidence="3 6" id="KW-0863">Zinc-finger</keyword>